<keyword evidence="3" id="KW-1185">Reference proteome</keyword>
<dbReference type="PANTHER" id="PTHR12616:SF8">
    <property type="entry name" value="VACUOLAR PROTEIN SORTING-ASSOCIATED PROTEIN 8 HOMOLOG"/>
    <property type="match status" value="1"/>
</dbReference>
<name>A0AAV4M2V4_BABCB</name>
<dbReference type="PANTHER" id="PTHR12616">
    <property type="entry name" value="VACUOLAR PROTEIN SORTING VPS41"/>
    <property type="match status" value="1"/>
</dbReference>
<evidence type="ECO:0000256" key="1">
    <source>
        <dbReference type="SAM" id="MobiDB-lite"/>
    </source>
</evidence>
<dbReference type="Pfam" id="PF23410">
    <property type="entry name" value="Beta-prop_VPS8"/>
    <property type="match status" value="1"/>
</dbReference>
<feature type="region of interest" description="Disordered" evidence="1">
    <location>
        <begin position="125"/>
        <end position="148"/>
    </location>
</feature>
<sequence length="1984" mass="214388">MMSRNTLEELLEVSDVSDDSDVDASDVSGCTLPHGNATPVDYAGVLGELLRDPDGDSLAGSTGETSPQTPFSGWKAFTPVEGTPNGHHEDDRLSPTRLVSISSTNSLRSTDAVGCVVTSNLDKKSDLEGQSADRASGRGAGVADEESVGGSSCVTLSQCDCHAKYSSVIGKLVNSAVPISPTFRCLFRKQLDTAATAHKVAYLHKLNRAPSSAASAPSDPDGDSGTESDGAGGSYPYPVLDQSRLCLEELGLPFKNIAAPEKPDLLVRLRHNASAALEKLRLFKDGFIRIDAANVNRLGSAASTPLQPSCIAVSNQLLVVGTSSGSLLVSDISNYNVKRQFRPNDDTQPSDGAVADALVWHEIDSQADASVSYVDVLPESNWICVGYSTGVVKLLQLKKDVVHAKLSDAGKGGGSDNSAATDAAPAGRGFGLMADAMSSAFGGFKKSGSHAVCSVKPFNEPVTVCKFTVGESHDEIICANRASVCLLSYSKTVLSHNLSVKTLDAFAERVLENEDVVDVACLSSNPQSKFITGMGVGGLVALATIKRCVVIATRPELSILFRVPFTDRPKKAAEGACAVPSITWMVLNNSGDIKPVLLIVLGSRISFTLCDTSTGKRGGAPVSCTHLGYIRFETVIRNVHTVSRDMFAAVDFNNVLHVVQVNVFDQVMYYDVVRSFDLGEDNLAEPWLDMVNISPTISVHVRNVKMVANSYKKFSVLVSEMFQAKRSEMFFDLRVASFYILTSKGIWHSEIHSWIKSIGDLAATKNFAEAFAISHALCRGTVPGLLDYKAYIDNIQKLVVYVLHQACAHIIRLSKLMDSAEMTEAEDVSDGWTDKVKEDISAQIDHLCCAMFDICLCLGLYDCLNDLIFRCFATVSMQPAFVKYVLLNFHEGRLDLVQLKPAVFEAVFEFYDKTLDALHAAYLREGERVEDCLIALRDEAEHCQMGRCVAPDAGPSLDARALVYELLCSQLAMLYVFCSRNEINFNKERAVCSLSKHAQWHAFVYCPELTGDDLTVALEILYSEATNRVDALRKTLSPSSGAIECFRWELTEGLFVMRVLYSALNSFLTLENCGLPSDSAVTNFCKVLGYLTSTRSFKPSFPVACHVPYARSELAYDDGDVDFDNMDRLCFETTRGGDSGSSALQMLLATSPRMLFTCFANLLLAPSLIFEEHSEELGSKIDVFNFVVDALVGCLSTLEASQSTFTVRCMLSMFVLGVSAFSESLYLGMRTQVVAIYTLLTEVADMEHDPFREPAAVSTRELILPDGSFNGAYYLRAFCRKADDLLENVRQFNVSASVTRALLQLHIRQSVFALYRKFGCEPGWTQNPHFGNLKRLCGGLLPLACDFETRLFLCEVTGDYGKVISAWESAGGGRVFAYLQQCLHCVKAGATPPECTVNELLLLDPGVQRAFIVTLMDALPRLIRVDLKSATSLLAEVFSLPNLSSVFQETALKSSQDVVLATLQDSPELQLMVLNALLGLSPKSGGGGPAGGDYFSQYLRLLCEHDRGSVCPFLKRQPTLDIGRCLSICMAAGIHDAVSYLLMRAGDFESAARWLLAAFHEAAEDVDKCRRLLSDASSLCAKFAMFTSHETLEMLWFGILRSLVGEGPVGRGTGALVEEVFDVGVLKFARLKSALVELEKYGSVHVTTFKRPLRRLLCDLEFQTFVADTSSEMCTSVMGEEFRRSLDCNKRGVVVAAGAELRREREVCGVCRLGLWSPLLEVVGGREGGGAARTPPQPLPAPTELAPLERQLGVLHPLPMAGEKSGSEAPGGRAAGMHLANLYADHLSTLVSRKPSAAPAAAGAASAVAERGGLGEPGQRVLVRARVSRRVRPAAVPSLQRRELNVSVNSTFMCVFSALVRGRSGEAHGVVPGRGVDVVGPGRAGPADVVVVAVEALQHARVGNLPVPDVLLGHEQLGVEAEVALFGLVLDGDRLAGDLDGPPGGVLGGRLRRGRRGLHGRLQPGLFDPFAPFLGVLERKVDGL</sequence>
<evidence type="ECO:0000313" key="3">
    <source>
        <dbReference type="Proteomes" id="UP001497744"/>
    </source>
</evidence>
<feature type="compositionally biased region" description="Acidic residues" evidence="1">
    <location>
        <begin position="9"/>
        <end position="24"/>
    </location>
</feature>
<dbReference type="GO" id="GO:0006623">
    <property type="term" value="P:protein targeting to vacuole"/>
    <property type="evidence" value="ECO:0007669"/>
    <property type="project" value="InterPro"/>
</dbReference>
<organism evidence="2 3">
    <name type="scientific">Babesia caballi</name>
    <dbReference type="NCBI Taxonomy" id="5871"/>
    <lineage>
        <taxon>Eukaryota</taxon>
        <taxon>Sar</taxon>
        <taxon>Alveolata</taxon>
        <taxon>Apicomplexa</taxon>
        <taxon>Aconoidasida</taxon>
        <taxon>Piroplasmida</taxon>
        <taxon>Babesiidae</taxon>
        <taxon>Babesia</taxon>
    </lineage>
</organism>
<dbReference type="GeneID" id="94197688"/>
<comment type="caution">
    <text evidence="2">The sequence shown here is derived from an EMBL/GenBank/DDBJ whole genome shotgun (WGS) entry which is preliminary data.</text>
</comment>
<dbReference type="InterPro" id="IPR045111">
    <property type="entry name" value="Vps41/Vps8"/>
</dbReference>
<dbReference type="GO" id="GO:0030897">
    <property type="term" value="C:HOPS complex"/>
    <property type="evidence" value="ECO:0007669"/>
    <property type="project" value="TreeGrafter"/>
</dbReference>
<proteinExistence type="predicted"/>
<feature type="compositionally biased region" description="Low complexity" evidence="1">
    <location>
        <begin position="210"/>
        <end position="219"/>
    </location>
</feature>
<dbReference type="RefSeq" id="XP_067718276.1">
    <property type="nucleotide sequence ID" value="XM_067862175.1"/>
</dbReference>
<reference evidence="2 3" key="1">
    <citation type="submission" date="2021-06" db="EMBL/GenBank/DDBJ databases">
        <title>Genome sequence of Babesia caballi.</title>
        <authorList>
            <person name="Yamagishi J."/>
            <person name="Kidaka T."/>
            <person name="Ochi A."/>
        </authorList>
    </citation>
    <scope>NUCLEOTIDE SEQUENCE [LARGE SCALE GENOMIC DNA]</scope>
    <source>
        <strain evidence="2">USDA-D6B2</strain>
    </source>
</reference>
<dbReference type="GO" id="GO:0005770">
    <property type="term" value="C:late endosome"/>
    <property type="evidence" value="ECO:0007669"/>
    <property type="project" value="TreeGrafter"/>
</dbReference>
<feature type="compositionally biased region" description="Polar residues" evidence="1">
    <location>
        <begin position="59"/>
        <end position="71"/>
    </location>
</feature>
<dbReference type="EMBL" id="BPLF01000006">
    <property type="protein sequence ID" value="GIX66207.1"/>
    <property type="molecule type" value="Genomic_DNA"/>
</dbReference>
<feature type="region of interest" description="Disordered" evidence="1">
    <location>
        <begin position="1"/>
        <end position="94"/>
    </location>
</feature>
<dbReference type="SUPFAM" id="SSF50978">
    <property type="entry name" value="WD40 repeat-like"/>
    <property type="match status" value="1"/>
</dbReference>
<dbReference type="Proteomes" id="UP001497744">
    <property type="component" value="Unassembled WGS sequence"/>
</dbReference>
<accession>A0AAV4M2V4</accession>
<feature type="region of interest" description="Disordered" evidence="1">
    <location>
        <begin position="210"/>
        <end position="233"/>
    </location>
</feature>
<dbReference type="InterPro" id="IPR036322">
    <property type="entry name" value="WD40_repeat_dom_sf"/>
</dbReference>
<protein>
    <submittedName>
        <fullName evidence="2">Vacuolar sorting-associated 8 homolog, putative</fullName>
    </submittedName>
</protein>
<evidence type="ECO:0000313" key="2">
    <source>
        <dbReference type="EMBL" id="GIX66207.1"/>
    </source>
</evidence>
<gene>
    <name evidence="2" type="ORF">BcabD6B2_56430</name>
</gene>
<dbReference type="GO" id="GO:0034058">
    <property type="term" value="P:endosomal vesicle fusion"/>
    <property type="evidence" value="ECO:0007669"/>
    <property type="project" value="TreeGrafter"/>
</dbReference>